<proteinExistence type="predicted"/>
<keyword evidence="3 11" id="KW-0808">Transferase</keyword>
<evidence type="ECO:0000256" key="6">
    <source>
        <dbReference type="ARBA" id="ARBA00022840"/>
    </source>
</evidence>
<dbReference type="PANTHER" id="PTHR43289">
    <property type="entry name" value="MITOGEN-ACTIVATED PROTEIN KINASE KINASE KINASE 20-RELATED"/>
    <property type="match status" value="1"/>
</dbReference>
<evidence type="ECO:0000256" key="5">
    <source>
        <dbReference type="ARBA" id="ARBA00022777"/>
    </source>
</evidence>
<dbReference type="Pfam" id="PF00069">
    <property type="entry name" value="Pkinase"/>
    <property type="match status" value="1"/>
</dbReference>
<dbReference type="SMART" id="SM00220">
    <property type="entry name" value="S_TKc"/>
    <property type="match status" value="1"/>
</dbReference>
<dbReference type="GO" id="GO:0004674">
    <property type="term" value="F:protein serine/threonine kinase activity"/>
    <property type="evidence" value="ECO:0007669"/>
    <property type="project" value="UniProtKB-EC"/>
</dbReference>
<dbReference type="InterPro" id="IPR017441">
    <property type="entry name" value="Protein_kinase_ATP_BS"/>
</dbReference>
<accession>A0ABW5I5D5</accession>
<feature type="domain" description="Protein kinase" evidence="10">
    <location>
        <begin position="14"/>
        <end position="276"/>
    </location>
</feature>
<evidence type="ECO:0000256" key="3">
    <source>
        <dbReference type="ARBA" id="ARBA00022679"/>
    </source>
</evidence>
<evidence type="ECO:0000256" key="9">
    <source>
        <dbReference type="SAM" id="Phobius"/>
    </source>
</evidence>
<sequence>MAEGRPDAMIGGRYRLISELGSGGFGRVWRAHDEALDVSVAVKEMRLPPSSSDAEQADRLKRAEREARHAARLRDHPNIVAVHDVVVEDGVPWIVMRLVDGQTLADRLADGPLSPGQAAPIAAALVDALGAAHDADIAHRDVKPGNVLLTERGHVLLTDFGIATHDADTQLTSTGMFIGSVEYTAPERLEGHGRGAVSDLFSLGATLYHAVEGVSPFARDTAKATMAAILFHEPQPPRRAGALTDLIVRLLAKDPAARPSFAEARELAAAANSPRRETRVETVQQPVDPEPVPPRQHADRPRIIAGTIATVFGVAMAVVVTMITLSGATHADTRGDALFPPALIAGGISFLVGVGPRTWPIRHSKPIAFGASMATFAVLLALWLPNIAVG</sequence>
<dbReference type="Proteomes" id="UP001597542">
    <property type="component" value="Unassembled WGS sequence"/>
</dbReference>
<evidence type="ECO:0000256" key="1">
    <source>
        <dbReference type="ARBA" id="ARBA00012513"/>
    </source>
</evidence>
<gene>
    <name evidence="11" type="ORF">ACFSUT_30115</name>
</gene>
<evidence type="ECO:0000256" key="2">
    <source>
        <dbReference type="ARBA" id="ARBA00022527"/>
    </source>
</evidence>
<dbReference type="SUPFAM" id="SSF56112">
    <property type="entry name" value="Protein kinase-like (PK-like)"/>
    <property type="match status" value="1"/>
</dbReference>
<feature type="compositionally biased region" description="Basic and acidic residues" evidence="8">
    <location>
        <begin position="56"/>
        <end position="69"/>
    </location>
</feature>
<evidence type="ECO:0000259" key="10">
    <source>
        <dbReference type="PROSITE" id="PS50011"/>
    </source>
</evidence>
<keyword evidence="9" id="KW-0472">Membrane</keyword>
<keyword evidence="9" id="KW-0812">Transmembrane</keyword>
<evidence type="ECO:0000256" key="4">
    <source>
        <dbReference type="ARBA" id="ARBA00022741"/>
    </source>
</evidence>
<keyword evidence="9" id="KW-1133">Transmembrane helix</keyword>
<keyword evidence="6 7" id="KW-0067">ATP-binding</keyword>
<evidence type="ECO:0000256" key="7">
    <source>
        <dbReference type="PROSITE-ProRule" id="PRU10141"/>
    </source>
</evidence>
<dbReference type="PROSITE" id="PS00107">
    <property type="entry name" value="PROTEIN_KINASE_ATP"/>
    <property type="match status" value="1"/>
</dbReference>
<feature type="binding site" evidence="7">
    <location>
        <position position="43"/>
    </location>
    <ligand>
        <name>ATP</name>
        <dbReference type="ChEBI" id="CHEBI:30616"/>
    </ligand>
</feature>
<dbReference type="Gene3D" id="1.10.510.10">
    <property type="entry name" value="Transferase(Phosphotransferase) domain 1"/>
    <property type="match status" value="1"/>
</dbReference>
<feature type="region of interest" description="Disordered" evidence="8">
    <location>
        <begin position="47"/>
        <end position="69"/>
    </location>
</feature>
<feature type="transmembrane region" description="Helical" evidence="9">
    <location>
        <begin position="337"/>
        <end position="355"/>
    </location>
</feature>
<dbReference type="PROSITE" id="PS50011">
    <property type="entry name" value="PROTEIN_KINASE_DOM"/>
    <property type="match status" value="1"/>
</dbReference>
<dbReference type="RefSeq" id="WP_344275465.1">
    <property type="nucleotide sequence ID" value="NZ_BAAAHV010000012.1"/>
</dbReference>
<dbReference type="CDD" id="cd14014">
    <property type="entry name" value="STKc_PknB_like"/>
    <property type="match status" value="1"/>
</dbReference>
<evidence type="ECO:0000313" key="12">
    <source>
        <dbReference type="Proteomes" id="UP001597542"/>
    </source>
</evidence>
<feature type="transmembrane region" description="Helical" evidence="9">
    <location>
        <begin position="303"/>
        <end position="325"/>
    </location>
</feature>
<organism evidence="11 12">
    <name type="scientific">Amycolatopsis albidoflavus</name>
    <dbReference type="NCBI Taxonomy" id="102226"/>
    <lineage>
        <taxon>Bacteria</taxon>
        <taxon>Bacillati</taxon>
        <taxon>Actinomycetota</taxon>
        <taxon>Actinomycetes</taxon>
        <taxon>Pseudonocardiales</taxon>
        <taxon>Pseudonocardiaceae</taxon>
        <taxon>Amycolatopsis</taxon>
    </lineage>
</organism>
<dbReference type="InterPro" id="IPR000719">
    <property type="entry name" value="Prot_kinase_dom"/>
</dbReference>
<dbReference type="InterPro" id="IPR008271">
    <property type="entry name" value="Ser/Thr_kinase_AS"/>
</dbReference>
<keyword evidence="4 7" id="KW-0547">Nucleotide-binding</keyword>
<dbReference type="Gene3D" id="3.30.200.20">
    <property type="entry name" value="Phosphorylase Kinase, domain 1"/>
    <property type="match status" value="1"/>
</dbReference>
<evidence type="ECO:0000313" key="11">
    <source>
        <dbReference type="EMBL" id="MFD2484564.1"/>
    </source>
</evidence>
<dbReference type="PANTHER" id="PTHR43289:SF6">
    <property type="entry name" value="SERINE_THREONINE-PROTEIN KINASE NEKL-3"/>
    <property type="match status" value="1"/>
</dbReference>
<protein>
    <recommendedName>
        <fullName evidence="1">non-specific serine/threonine protein kinase</fullName>
        <ecNumber evidence="1">2.7.11.1</ecNumber>
    </recommendedName>
</protein>
<keyword evidence="5 11" id="KW-0418">Kinase</keyword>
<reference evidence="12" key="1">
    <citation type="journal article" date="2019" name="Int. J. Syst. Evol. Microbiol.">
        <title>The Global Catalogue of Microorganisms (GCM) 10K type strain sequencing project: providing services to taxonomists for standard genome sequencing and annotation.</title>
        <authorList>
            <consortium name="The Broad Institute Genomics Platform"/>
            <consortium name="The Broad Institute Genome Sequencing Center for Infectious Disease"/>
            <person name="Wu L."/>
            <person name="Ma J."/>
        </authorList>
    </citation>
    <scope>NUCLEOTIDE SEQUENCE [LARGE SCALE GENOMIC DNA]</scope>
    <source>
        <strain evidence="12">CGMCC 4.7638</strain>
    </source>
</reference>
<keyword evidence="12" id="KW-1185">Reference proteome</keyword>
<comment type="caution">
    <text evidence="11">The sequence shown here is derived from an EMBL/GenBank/DDBJ whole genome shotgun (WGS) entry which is preliminary data.</text>
</comment>
<dbReference type="EC" id="2.7.11.1" evidence="1"/>
<dbReference type="InterPro" id="IPR011009">
    <property type="entry name" value="Kinase-like_dom_sf"/>
</dbReference>
<evidence type="ECO:0000256" key="8">
    <source>
        <dbReference type="SAM" id="MobiDB-lite"/>
    </source>
</evidence>
<name>A0ABW5I5D5_9PSEU</name>
<keyword evidence="2" id="KW-0723">Serine/threonine-protein kinase</keyword>
<dbReference type="PROSITE" id="PS00108">
    <property type="entry name" value="PROTEIN_KINASE_ST"/>
    <property type="match status" value="1"/>
</dbReference>
<feature type="region of interest" description="Disordered" evidence="8">
    <location>
        <begin position="269"/>
        <end position="298"/>
    </location>
</feature>
<feature type="transmembrane region" description="Helical" evidence="9">
    <location>
        <begin position="367"/>
        <end position="384"/>
    </location>
</feature>
<dbReference type="EMBL" id="JBHUKQ010000015">
    <property type="protein sequence ID" value="MFD2484564.1"/>
    <property type="molecule type" value="Genomic_DNA"/>
</dbReference>